<accession>A0A9R1V040</accession>
<evidence type="ECO:0000313" key="1">
    <source>
        <dbReference type="EMBL" id="KAJ0197041.1"/>
    </source>
</evidence>
<protein>
    <submittedName>
        <fullName evidence="1">Uncharacterized protein</fullName>
    </submittedName>
</protein>
<sequence length="92" mass="10661">MFLLIFIDFRSCEDSENWVQNAVRSQGFVIVTKQSNDVTFGFTSKVFLCCDHGGIPGSKDVEIKKIVHSSWVVRLQCDYQIKRLVWCKIRES</sequence>
<name>A0A9R1V040_LACSA</name>
<keyword evidence="2" id="KW-1185">Reference proteome</keyword>
<proteinExistence type="predicted"/>
<dbReference type="Proteomes" id="UP000235145">
    <property type="component" value="Unassembled WGS sequence"/>
</dbReference>
<comment type="caution">
    <text evidence="1">The sequence shown here is derived from an EMBL/GenBank/DDBJ whole genome shotgun (WGS) entry which is preliminary data.</text>
</comment>
<reference evidence="1 2" key="1">
    <citation type="journal article" date="2017" name="Nat. Commun.">
        <title>Genome assembly with in vitro proximity ligation data and whole-genome triplication in lettuce.</title>
        <authorList>
            <person name="Reyes-Chin-Wo S."/>
            <person name="Wang Z."/>
            <person name="Yang X."/>
            <person name="Kozik A."/>
            <person name="Arikit S."/>
            <person name="Song C."/>
            <person name="Xia L."/>
            <person name="Froenicke L."/>
            <person name="Lavelle D.O."/>
            <person name="Truco M.J."/>
            <person name="Xia R."/>
            <person name="Zhu S."/>
            <person name="Xu C."/>
            <person name="Xu H."/>
            <person name="Xu X."/>
            <person name="Cox K."/>
            <person name="Korf I."/>
            <person name="Meyers B.C."/>
            <person name="Michelmore R.W."/>
        </authorList>
    </citation>
    <scope>NUCLEOTIDE SEQUENCE [LARGE SCALE GENOMIC DNA]</scope>
    <source>
        <strain evidence="2">cv. Salinas</strain>
        <tissue evidence="1">Seedlings</tissue>
    </source>
</reference>
<evidence type="ECO:0000313" key="2">
    <source>
        <dbReference type="Proteomes" id="UP000235145"/>
    </source>
</evidence>
<dbReference type="AlphaFoldDB" id="A0A9R1V040"/>
<gene>
    <name evidence="1" type="ORF">LSAT_V11C700366590</name>
</gene>
<organism evidence="1 2">
    <name type="scientific">Lactuca sativa</name>
    <name type="common">Garden lettuce</name>
    <dbReference type="NCBI Taxonomy" id="4236"/>
    <lineage>
        <taxon>Eukaryota</taxon>
        <taxon>Viridiplantae</taxon>
        <taxon>Streptophyta</taxon>
        <taxon>Embryophyta</taxon>
        <taxon>Tracheophyta</taxon>
        <taxon>Spermatophyta</taxon>
        <taxon>Magnoliopsida</taxon>
        <taxon>eudicotyledons</taxon>
        <taxon>Gunneridae</taxon>
        <taxon>Pentapetalae</taxon>
        <taxon>asterids</taxon>
        <taxon>campanulids</taxon>
        <taxon>Asterales</taxon>
        <taxon>Asteraceae</taxon>
        <taxon>Cichorioideae</taxon>
        <taxon>Cichorieae</taxon>
        <taxon>Lactucinae</taxon>
        <taxon>Lactuca</taxon>
    </lineage>
</organism>
<dbReference type="EMBL" id="NBSK02000007">
    <property type="protein sequence ID" value="KAJ0197041.1"/>
    <property type="molecule type" value="Genomic_DNA"/>
</dbReference>